<evidence type="ECO:0000313" key="1">
    <source>
        <dbReference type="EMBL" id="GFP34009.1"/>
    </source>
</evidence>
<organism evidence="1 2">
    <name type="scientific">Candidatus Hakubella thermalkaliphila</name>
    <dbReference type="NCBI Taxonomy" id="2754717"/>
    <lineage>
        <taxon>Bacteria</taxon>
        <taxon>Bacillati</taxon>
        <taxon>Actinomycetota</taxon>
        <taxon>Actinomycetota incertae sedis</taxon>
        <taxon>Candidatus Hakubellales</taxon>
        <taxon>Candidatus Hakubellaceae</taxon>
        <taxon>Candidatus Hakubella</taxon>
    </lineage>
</organism>
<gene>
    <name evidence="1" type="ORF">HKBW3S42_02349</name>
</gene>
<dbReference type="AlphaFoldDB" id="A0A6V8PN73"/>
<accession>A0A6V8PN73</accession>
<feature type="non-terminal residue" evidence="1">
    <location>
        <position position="48"/>
    </location>
</feature>
<protein>
    <submittedName>
        <fullName evidence="1">Uncharacterized protein</fullName>
    </submittedName>
</protein>
<reference evidence="1 2" key="1">
    <citation type="journal article" date="2020" name="Front. Microbiol.">
        <title>Single-cell genomics of novel Actinobacteria with the Wood-Ljungdahl pathway discovered in a serpentinizing system.</title>
        <authorList>
            <person name="Merino N."/>
            <person name="Kawai M."/>
            <person name="Boyd E.S."/>
            <person name="Colman D.R."/>
            <person name="McGlynn S.E."/>
            <person name="Nealson K.H."/>
            <person name="Kurokawa K."/>
            <person name="Hongoh Y."/>
        </authorList>
    </citation>
    <scope>NUCLEOTIDE SEQUENCE [LARGE SCALE GENOMIC DNA]</scope>
    <source>
        <strain evidence="1 2">S42</strain>
    </source>
</reference>
<sequence>MQENIRLLKEIHEKDATIIRNKDVIDPNPSKRTTIEKYFNEQQSTYAA</sequence>
<dbReference type="EMBL" id="BLSA01000880">
    <property type="protein sequence ID" value="GFP34009.1"/>
    <property type="molecule type" value="Genomic_DNA"/>
</dbReference>
<comment type="caution">
    <text evidence="1">The sequence shown here is derived from an EMBL/GenBank/DDBJ whole genome shotgun (WGS) entry which is preliminary data.</text>
</comment>
<dbReference type="Proteomes" id="UP000568877">
    <property type="component" value="Unassembled WGS sequence"/>
</dbReference>
<name>A0A6V8PN73_9ACTN</name>
<proteinExistence type="predicted"/>
<evidence type="ECO:0000313" key="2">
    <source>
        <dbReference type="Proteomes" id="UP000568877"/>
    </source>
</evidence>